<feature type="region of interest" description="Disordered" evidence="1">
    <location>
        <begin position="1"/>
        <end position="23"/>
    </location>
</feature>
<name>L7VZ55_9BACT</name>
<dbReference type="AlphaFoldDB" id="L7VZ55"/>
<evidence type="ECO:0000256" key="1">
    <source>
        <dbReference type="SAM" id="MobiDB-lite"/>
    </source>
</evidence>
<proteinExistence type="predicted"/>
<reference evidence="2" key="1">
    <citation type="submission" date="2012-09" db="EMBL/GenBank/DDBJ databases">
        <title>Metagenomic Characterization of a Microbial Community in Wastewater Detects High Levels of Antibiotic Resistance.</title>
        <authorList>
            <person name="Abrams M."/>
            <person name="Caldwell A."/>
            <person name="Vandaei E."/>
            <person name="Lee W."/>
            <person name="Perrott J."/>
            <person name="Khan S.Y."/>
            <person name="Ta J."/>
            <person name="Romero D."/>
            <person name="Nguyen V."/>
            <person name="Pourmand N."/>
            <person name="Ouverney C.C."/>
        </authorList>
    </citation>
    <scope>NUCLEOTIDE SEQUENCE</scope>
</reference>
<organism evidence="2">
    <name type="scientific">uncultured bacterium A1Q1_fos_1815</name>
    <dbReference type="NCBI Taxonomy" id="1256553"/>
    <lineage>
        <taxon>Bacteria</taxon>
        <taxon>environmental samples</taxon>
    </lineage>
</organism>
<sequence length="44" mass="4893">MSNITIASTRLDDNAPTDSLSSTQPANFDSFSGFTKLLRFQLKR</sequence>
<protein>
    <submittedName>
        <fullName evidence="2">Uncharacterized protein</fullName>
    </submittedName>
</protein>
<accession>L7VZ55</accession>
<evidence type="ECO:0000313" key="2">
    <source>
        <dbReference type="EMBL" id="AGC71395.1"/>
    </source>
</evidence>
<dbReference type="EMBL" id="JX649870">
    <property type="protein sequence ID" value="AGC71395.1"/>
    <property type="molecule type" value="Genomic_DNA"/>
</dbReference>